<sequence length="1138" mass="129189">MTDCDSDEESSAASLAQSDQSKEYPPEFSTEHKPSKLSEALKMSGGDSDEESSAASLARSDQSKEYPPELSAAGRSDQTTSNRLQMQGTLNVFESEALAFLNKALKTHQRVLPAKHKRLFEKDEQEDEAGEKLLECDSETSEAALRVILYILETINHDEHPRILQRSHSFYETVGKYQHKLKSSLKRKHGWLLEVINAEQQPVPLKKIYTKLYLIEGDTGEVNNEHEVRQIEDSFNKQRSSETLIKCQDVFKPLPNQRQPIRTVLTKGIAGIGKTVLSQKFILDWSDDKANQDIQLLFALPFRELNLFRNRKVSLMELLHEFCPGLKESGIKDVTVYRVLFILDGLDECRLQLDFKDRCCDAAQSASIDVLLTSLIAGHLLPKASVWITTRPAAAGLIPPEYIDRVTEIRGFNNLQKEEYFHKKIGDEDLAKRVIANIRSARSLYIMCHVPLFCWISSIVLGKMFAKAGAGKMPKTLTQMYIHFMAHQTTQMFVKYSKEQQLDSEGNNKMILALGKLAYEQLEKGNLIFYEEDLRECDIDVKDASVYSGVFTQVFREESFMQQKVFCFVHLSVQEFLAALYVHVMYKVHGVNLMKKTKTMSKTKLVSKLHKAAVDRALQSDNGHLDLFLRFLLGLSLESNQSLLRDLKILVEPSDVQSHEEIIKYIKEKIHDQSLHPEKYINLFHCLNELNDVSLVDDIQNHLDSDRDSMMDECSPAARWAALVFVLLTSPERSEEIQLKKYSGTKEGLKRLLPVIKASTSAKLNDCNLTSNSCQLLSSTLSSASSQLCELDLTDNSIQDSGVEFLCSQLQSQQFRLKTLSLIRCSLTWKCCQSLASVLSFNSSRLRNLNLSHNDIENSGVELLCGGLGNKSCKLETLRLVFCSITQEGCDFLASAVKSNPSHLSELDLSYNHLGKSGEEILSQTLQEARCEFIRLRVNQNAEHWFKPGLKQYSRDLTLDLNTIHKLLDFYEEKQTVRWSSKEQSYPDHPDRFDYWTIVLFQQGLTSRCYWEVEWTGKWAGIGVTYRSIGRKGPGNDSVMGYNKLSWCVHCSDHGYRAYHDFESVVLPVPLAGSRRVAVYLDWEGGVLSFYRVSSGGSLAHLYTFQTKFTDPLYPAFKVWGKGSSLRLCQLGKKAADD</sequence>
<evidence type="ECO:0000256" key="7">
    <source>
        <dbReference type="SAM" id="MobiDB-lite"/>
    </source>
</evidence>
<keyword evidence="11" id="KW-1185">Reference proteome</keyword>
<evidence type="ECO:0000313" key="10">
    <source>
        <dbReference type="Ensembl" id="ENSAPEP00000029495.1"/>
    </source>
</evidence>
<evidence type="ECO:0000256" key="1">
    <source>
        <dbReference type="ARBA" id="ARBA00004496"/>
    </source>
</evidence>
<dbReference type="Pfam" id="PF17779">
    <property type="entry name" value="WHD_NOD2"/>
    <property type="match status" value="1"/>
</dbReference>
<feature type="compositionally biased region" description="Basic and acidic residues" evidence="7">
    <location>
        <begin position="20"/>
        <end position="36"/>
    </location>
</feature>
<dbReference type="Pfam" id="PF14484">
    <property type="entry name" value="FISNA"/>
    <property type="match status" value="1"/>
</dbReference>
<dbReference type="InterPro" id="IPR003879">
    <property type="entry name" value="Butyrophylin_SPRY"/>
</dbReference>
<dbReference type="Gene3D" id="3.40.50.300">
    <property type="entry name" value="P-loop containing nucleotide triphosphate hydrolases"/>
    <property type="match status" value="1"/>
</dbReference>
<dbReference type="FunFam" id="3.40.50.300:FF:000210">
    <property type="entry name" value="Si:dkey-16p6.1"/>
    <property type="match status" value="1"/>
</dbReference>
<evidence type="ECO:0008006" key="12">
    <source>
        <dbReference type="Google" id="ProtNLM"/>
    </source>
</evidence>
<dbReference type="STRING" id="161767.ENSAPEP00000029495"/>
<dbReference type="SMART" id="SM00589">
    <property type="entry name" value="PRY"/>
    <property type="match status" value="1"/>
</dbReference>
<feature type="region of interest" description="Disordered" evidence="7">
    <location>
        <begin position="1"/>
        <end position="80"/>
    </location>
</feature>
<dbReference type="InterPro" id="IPR051261">
    <property type="entry name" value="NLR"/>
</dbReference>
<dbReference type="InterPro" id="IPR001611">
    <property type="entry name" value="Leu-rich_rpt"/>
</dbReference>
<dbReference type="GeneTree" id="ENSGT01150000286904"/>
<dbReference type="SUPFAM" id="SSF49899">
    <property type="entry name" value="Concanavalin A-like lectins/glucanases"/>
    <property type="match status" value="1"/>
</dbReference>
<feature type="domain" description="B30.2/SPRY" evidence="8">
    <location>
        <begin position="937"/>
        <end position="1135"/>
    </location>
</feature>
<keyword evidence="2" id="KW-0963">Cytoplasm</keyword>
<evidence type="ECO:0000256" key="6">
    <source>
        <dbReference type="ARBA" id="ARBA00022840"/>
    </source>
</evidence>
<dbReference type="InterPro" id="IPR003877">
    <property type="entry name" value="SPRY_dom"/>
</dbReference>
<dbReference type="Pfam" id="PF17776">
    <property type="entry name" value="NLRC4_HD2"/>
    <property type="match status" value="1"/>
</dbReference>
<dbReference type="InterPro" id="IPR032675">
    <property type="entry name" value="LRR_dom_sf"/>
</dbReference>
<dbReference type="InterPro" id="IPR007111">
    <property type="entry name" value="NACHT_NTPase"/>
</dbReference>
<comment type="subcellular location">
    <subcellularLocation>
        <location evidence="1">Cytoplasm</location>
    </subcellularLocation>
</comment>
<feature type="domain" description="NACHT" evidence="9">
    <location>
        <begin position="262"/>
        <end position="394"/>
    </location>
</feature>
<protein>
    <recommendedName>
        <fullName evidence="12">NLR family CARD domain-containing protein 3-like</fullName>
    </recommendedName>
</protein>
<name>A0A3P8TTP5_AMPPE</name>
<dbReference type="InterPro" id="IPR001870">
    <property type="entry name" value="B30.2/SPRY"/>
</dbReference>
<accession>A0A3P8TTP5</accession>
<proteinExistence type="predicted"/>
<evidence type="ECO:0000256" key="5">
    <source>
        <dbReference type="ARBA" id="ARBA00022741"/>
    </source>
</evidence>
<evidence type="ECO:0000313" key="11">
    <source>
        <dbReference type="Proteomes" id="UP000265080"/>
    </source>
</evidence>
<dbReference type="GO" id="GO:0005524">
    <property type="term" value="F:ATP binding"/>
    <property type="evidence" value="ECO:0007669"/>
    <property type="project" value="UniProtKB-KW"/>
</dbReference>
<dbReference type="GO" id="GO:0005737">
    <property type="term" value="C:cytoplasm"/>
    <property type="evidence" value="ECO:0007669"/>
    <property type="project" value="UniProtKB-SubCell"/>
</dbReference>
<dbReference type="SMART" id="SM00449">
    <property type="entry name" value="SPRY"/>
    <property type="match status" value="1"/>
</dbReference>
<dbReference type="Ensembl" id="ENSAPET00000030289.1">
    <property type="protein sequence ID" value="ENSAPEP00000029495.1"/>
    <property type="gene ID" value="ENSAPEG00000020974.1"/>
</dbReference>
<dbReference type="PROSITE" id="PS50837">
    <property type="entry name" value="NACHT"/>
    <property type="match status" value="1"/>
</dbReference>
<reference evidence="10" key="2">
    <citation type="submission" date="2025-08" db="UniProtKB">
        <authorList>
            <consortium name="Ensembl"/>
        </authorList>
    </citation>
    <scope>IDENTIFICATION</scope>
</reference>
<dbReference type="SMART" id="SM01288">
    <property type="entry name" value="FISNA"/>
    <property type="match status" value="1"/>
</dbReference>
<dbReference type="Pfam" id="PF13765">
    <property type="entry name" value="PRY"/>
    <property type="match status" value="1"/>
</dbReference>
<dbReference type="PANTHER" id="PTHR24106">
    <property type="entry name" value="NACHT, LRR AND CARD DOMAINS-CONTAINING"/>
    <property type="match status" value="1"/>
</dbReference>
<dbReference type="CDD" id="cd16040">
    <property type="entry name" value="SPRY_PRY_SNTX"/>
    <property type="match status" value="1"/>
</dbReference>
<dbReference type="InterPro" id="IPR029495">
    <property type="entry name" value="NACHT-assoc"/>
</dbReference>
<dbReference type="SMART" id="SM00368">
    <property type="entry name" value="LRR_RI"/>
    <property type="match status" value="5"/>
</dbReference>
<evidence type="ECO:0000256" key="4">
    <source>
        <dbReference type="ARBA" id="ARBA00022737"/>
    </source>
</evidence>
<keyword evidence="3" id="KW-0433">Leucine-rich repeat</keyword>
<dbReference type="Proteomes" id="UP000265080">
    <property type="component" value="Chromosome 7"/>
</dbReference>
<dbReference type="InterPro" id="IPR027417">
    <property type="entry name" value="P-loop_NTPase"/>
</dbReference>
<keyword evidence="4" id="KW-0677">Repeat</keyword>
<dbReference type="InterPro" id="IPR041075">
    <property type="entry name" value="NOD1/2_WH"/>
</dbReference>
<dbReference type="InterPro" id="IPR041267">
    <property type="entry name" value="NLRP_HD2"/>
</dbReference>
<evidence type="ECO:0000256" key="3">
    <source>
        <dbReference type="ARBA" id="ARBA00022614"/>
    </source>
</evidence>
<dbReference type="Gene3D" id="2.60.120.920">
    <property type="match status" value="1"/>
</dbReference>
<dbReference type="InterPro" id="IPR013320">
    <property type="entry name" value="ConA-like_dom_sf"/>
</dbReference>
<dbReference type="Pfam" id="PF13516">
    <property type="entry name" value="LRR_6"/>
    <property type="match status" value="4"/>
</dbReference>
<dbReference type="PROSITE" id="PS51450">
    <property type="entry name" value="LRR"/>
    <property type="match status" value="1"/>
</dbReference>
<keyword evidence="5" id="KW-0547">Nucleotide-binding</keyword>
<dbReference type="OMA" id="ARCEFIR"/>
<dbReference type="Pfam" id="PF05729">
    <property type="entry name" value="NACHT"/>
    <property type="match status" value="1"/>
</dbReference>
<feature type="compositionally biased region" description="Acidic residues" evidence="7">
    <location>
        <begin position="1"/>
        <end position="10"/>
    </location>
</feature>
<reference evidence="10" key="3">
    <citation type="submission" date="2025-09" db="UniProtKB">
        <authorList>
            <consortium name="Ensembl"/>
        </authorList>
    </citation>
    <scope>IDENTIFICATION</scope>
</reference>
<evidence type="ECO:0000259" key="9">
    <source>
        <dbReference type="PROSITE" id="PS50837"/>
    </source>
</evidence>
<dbReference type="Gene3D" id="3.80.10.10">
    <property type="entry name" value="Ribonuclease Inhibitor"/>
    <property type="match status" value="2"/>
</dbReference>
<evidence type="ECO:0000256" key="2">
    <source>
        <dbReference type="ARBA" id="ARBA00022490"/>
    </source>
</evidence>
<dbReference type="PRINTS" id="PR01407">
    <property type="entry name" value="BUTYPHLNCDUF"/>
</dbReference>
<dbReference type="SUPFAM" id="SSF52047">
    <property type="entry name" value="RNI-like"/>
    <property type="match status" value="1"/>
</dbReference>
<dbReference type="InterPro" id="IPR006574">
    <property type="entry name" value="PRY"/>
</dbReference>
<reference evidence="10 11" key="1">
    <citation type="submission" date="2018-03" db="EMBL/GenBank/DDBJ databases">
        <title>Finding Nemo's genes: A chromosome-scale reference assembly of the genome of the orange clownfish Amphiprion percula.</title>
        <authorList>
            <person name="Lehmann R."/>
        </authorList>
    </citation>
    <scope>NUCLEOTIDE SEQUENCE</scope>
</reference>
<dbReference type="PROSITE" id="PS50188">
    <property type="entry name" value="B302_SPRY"/>
    <property type="match status" value="1"/>
</dbReference>
<dbReference type="InterPro" id="IPR043136">
    <property type="entry name" value="B30.2/SPRY_sf"/>
</dbReference>
<organism evidence="10 11">
    <name type="scientific">Amphiprion percula</name>
    <name type="common">Orange clownfish</name>
    <name type="synonym">Lutjanus percula</name>
    <dbReference type="NCBI Taxonomy" id="161767"/>
    <lineage>
        <taxon>Eukaryota</taxon>
        <taxon>Metazoa</taxon>
        <taxon>Chordata</taxon>
        <taxon>Craniata</taxon>
        <taxon>Vertebrata</taxon>
        <taxon>Euteleostomi</taxon>
        <taxon>Actinopterygii</taxon>
        <taxon>Neopterygii</taxon>
        <taxon>Teleostei</taxon>
        <taxon>Neoteleostei</taxon>
        <taxon>Acanthomorphata</taxon>
        <taxon>Ovalentaria</taxon>
        <taxon>Pomacentridae</taxon>
        <taxon>Amphiprion</taxon>
    </lineage>
</organism>
<evidence type="ECO:0000259" key="8">
    <source>
        <dbReference type="PROSITE" id="PS50188"/>
    </source>
</evidence>
<dbReference type="AlphaFoldDB" id="A0A3P8TTP5"/>
<keyword evidence="6" id="KW-0067">ATP-binding</keyword>
<dbReference type="Pfam" id="PF00622">
    <property type="entry name" value="SPRY"/>
    <property type="match status" value="1"/>
</dbReference>